<feature type="domain" description="Outer membrane protein assembly factor BamE" evidence="4">
    <location>
        <begin position="34"/>
        <end position="110"/>
    </location>
</feature>
<evidence type="ECO:0000256" key="3">
    <source>
        <dbReference type="SAM" id="SignalP"/>
    </source>
</evidence>
<evidence type="ECO:0000256" key="1">
    <source>
        <dbReference type="ARBA" id="ARBA00022729"/>
    </source>
</evidence>
<gene>
    <name evidence="5" type="ORF">JAO78_005150</name>
</gene>
<name>A0ABS8C201_9ALTE</name>
<dbReference type="EMBL" id="JAEINI020000002">
    <property type="protein sequence ID" value="MCB5226198.1"/>
    <property type="molecule type" value="Genomic_DNA"/>
</dbReference>
<feature type="signal peptide" evidence="3">
    <location>
        <begin position="1"/>
        <end position="20"/>
    </location>
</feature>
<reference evidence="5 6" key="1">
    <citation type="submission" date="2021-10" db="EMBL/GenBank/DDBJ databases">
        <title>Alishewanella koreense sp. nov. isolated from seawater of southwestern coast in South Korea and the proposal for the reclassification of Rheinheimera perlucida and Rheinheimera tuosuensis as Arsukibacterium perlucida and Arsukibacterium tuosuensis.</title>
        <authorList>
            <person name="Kim K.H."/>
            <person name="Ruan W."/>
            <person name="Kim K.R."/>
            <person name="Baek J.H."/>
            <person name="Jeon C.O."/>
        </authorList>
    </citation>
    <scope>NUCLEOTIDE SEQUENCE [LARGE SCALE GENOMIC DNA]</scope>
    <source>
        <strain evidence="5 6">16-MA</strain>
    </source>
</reference>
<dbReference type="Gene3D" id="3.30.1450.10">
    <property type="match status" value="1"/>
</dbReference>
<evidence type="ECO:0000259" key="4">
    <source>
        <dbReference type="Pfam" id="PF04355"/>
    </source>
</evidence>
<dbReference type="InterPro" id="IPR037873">
    <property type="entry name" value="BamE-like"/>
</dbReference>
<evidence type="ECO:0000256" key="2">
    <source>
        <dbReference type="ARBA" id="ARBA00023136"/>
    </source>
</evidence>
<protein>
    <submittedName>
        <fullName evidence="5">Outer membrane protein assembly factor BamE</fullName>
    </submittedName>
</protein>
<sequence length="127" mass="14213">MKLFLTILLSVFLIGCSSVGNEQIKAESQETIEDKLITGVTSKQQVKELFGDPMDATFHPDGSEMWKYVFTKTSCNFSCYFIYTSWAYRSSSGTAKTLTILFNDDETVRKYTLSESPVQSKSGIFAG</sequence>
<keyword evidence="6" id="KW-1185">Reference proteome</keyword>
<dbReference type="RefSeq" id="WP_226750284.1">
    <property type="nucleotide sequence ID" value="NZ_JAEINI020000002.1"/>
</dbReference>
<proteinExistence type="predicted"/>
<evidence type="ECO:0000313" key="6">
    <source>
        <dbReference type="Proteomes" id="UP000633814"/>
    </source>
</evidence>
<dbReference type="PROSITE" id="PS51257">
    <property type="entry name" value="PROKAR_LIPOPROTEIN"/>
    <property type="match status" value="1"/>
</dbReference>
<comment type="caution">
    <text evidence="5">The sequence shown here is derived from an EMBL/GenBank/DDBJ whole genome shotgun (WGS) entry which is preliminary data.</text>
</comment>
<keyword evidence="1 3" id="KW-0732">Signal</keyword>
<organism evidence="5 6">
    <name type="scientific">Alishewanella maricola</name>
    <dbReference type="NCBI Taxonomy" id="2795740"/>
    <lineage>
        <taxon>Bacteria</taxon>
        <taxon>Pseudomonadati</taxon>
        <taxon>Pseudomonadota</taxon>
        <taxon>Gammaproteobacteria</taxon>
        <taxon>Alteromonadales</taxon>
        <taxon>Alteromonadaceae</taxon>
        <taxon>Alishewanella</taxon>
    </lineage>
</organism>
<keyword evidence="2" id="KW-0472">Membrane</keyword>
<dbReference type="InterPro" id="IPR007450">
    <property type="entry name" value="BamE_dom"/>
</dbReference>
<feature type="chain" id="PRO_5047252812" evidence="3">
    <location>
        <begin position="21"/>
        <end position="127"/>
    </location>
</feature>
<dbReference type="Proteomes" id="UP000633814">
    <property type="component" value="Unassembled WGS sequence"/>
</dbReference>
<evidence type="ECO:0000313" key="5">
    <source>
        <dbReference type="EMBL" id="MCB5226198.1"/>
    </source>
</evidence>
<accession>A0ABS8C201</accession>
<dbReference type="Pfam" id="PF04355">
    <property type="entry name" value="BamE"/>
    <property type="match status" value="1"/>
</dbReference>